<dbReference type="Pfam" id="PF02554">
    <property type="entry name" value="CstA"/>
    <property type="match status" value="1"/>
</dbReference>
<feature type="transmembrane region" description="Helical" evidence="8">
    <location>
        <begin position="159"/>
        <end position="183"/>
    </location>
</feature>
<dbReference type="AlphaFoldDB" id="A0A4U8UDQ2"/>
<dbReference type="InterPro" id="IPR003706">
    <property type="entry name" value="CstA_N"/>
</dbReference>
<organism evidence="10 11">
    <name type="scientific">Helicobacter apodemus</name>
    <dbReference type="NCBI Taxonomy" id="135569"/>
    <lineage>
        <taxon>Bacteria</taxon>
        <taxon>Pseudomonadati</taxon>
        <taxon>Campylobacterota</taxon>
        <taxon>Epsilonproteobacteria</taxon>
        <taxon>Campylobacterales</taxon>
        <taxon>Helicobacteraceae</taxon>
        <taxon>Helicobacter</taxon>
    </lineage>
</organism>
<feature type="transmembrane region" description="Helical" evidence="8">
    <location>
        <begin position="189"/>
        <end position="206"/>
    </location>
</feature>
<feature type="domain" description="CstA N-terminal" evidence="9">
    <location>
        <begin position="33"/>
        <end position="606"/>
    </location>
</feature>
<feature type="transmembrane region" description="Helical" evidence="8">
    <location>
        <begin position="284"/>
        <end position="305"/>
    </location>
</feature>
<feature type="transmembrane region" description="Helical" evidence="8">
    <location>
        <begin position="525"/>
        <end position="544"/>
    </location>
</feature>
<proteinExistence type="inferred from homology"/>
<keyword evidence="3" id="KW-0813">Transport</keyword>
<keyword evidence="11" id="KW-1185">Reference proteome</keyword>
<dbReference type="GO" id="GO:0009267">
    <property type="term" value="P:cellular response to starvation"/>
    <property type="evidence" value="ECO:0007669"/>
    <property type="project" value="InterPro"/>
</dbReference>
<sequence length="721" mass="77345">MNKGLIMVLWAIVAIIGAYSFGVLALHSGESISAVWLVVAAVCIYAIGYRFYSKYIACKVLRLDDNRATPAVINNDGRDFVPTNKIVLFGHHFAAIAGAGPLVGPILAAQMGYLPSMLWIVVGVVLAGAVHDFTVLFISMRRNGKSLGEIIKLELGKGVGSITMIGILGIMMLIIAILSLVVVNALAQSPWGLFTIAMTIPIAIYMGIHMRFLRPGRIGEASIIGFVLLILALIYGSEVAANPTLSAFFTLSPVSLTYVIIVYGFVAAILPVWFLLAPRDYLSTFLKIGVIVLMAVGILIVAPEVKFASLTQFIDGSGPVFSGELFPFLFITIACGAISGFHALISSGTTPKMLERESHARAVGYGAMIMESAVAVMALIAAVILTPGLYFSLNVAPAALGTSAFYEGGVLKDAALAAQVAAQTISSWGFVITPEEILNTAQEIGEGSILSKTGGAPTFAVGLAVIISQVPLFSQGSMAFWYHFAILFEALFILTAVDAGTRAARFMVQDILGNVYKPFGNIQSVFYGAIATLICVALWGYILYQGVTDPQGGIKSLWTLFGVSNQMLAGMALLAVVVVFFKMGKIKQSWVVILPVTWVLVSTLYAGTLKLLPANGEKIHDSVSHIAIWQNNSAKAEVKMLEAMATSDVELATKLTQEAQRLSKIANNNLLNAILCAFFMFVTLLVLVQTLRICWQCFRGQKTIPLAEFPYKKTSDYEGVV</sequence>
<feature type="transmembrane region" description="Helical" evidence="8">
    <location>
        <begin position="325"/>
        <end position="345"/>
    </location>
</feature>
<dbReference type="GO" id="GO:0005886">
    <property type="term" value="C:plasma membrane"/>
    <property type="evidence" value="ECO:0007669"/>
    <property type="project" value="UniProtKB-SubCell"/>
</dbReference>
<dbReference type="Proteomes" id="UP000029920">
    <property type="component" value="Unassembled WGS sequence"/>
</dbReference>
<feature type="transmembrane region" description="Helical" evidence="8">
    <location>
        <begin position="365"/>
        <end position="385"/>
    </location>
</feature>
<keyword evidence="4" id="KW-1003">Cell membrane</keyword>
<comment type="subcellular location">
    <subcellularLocation>
        <location evidence="1">Cell membrane</location>
        <topology evidence="1">Multi-pass membrane protein</topology>
    </subcellularLocation>
</comment>
<feature type="transmembrane region" description="Helical" evidence="8">
    <location>
        <begin position="590"/>
        <end position="608"/>
    </location>
</feature>
<evidence type="ECO:0000256" key="4">
    <source>
        <dbReference type="ARBA" id="ARBA00022475"/>
    </source>
</evidence>
<evidence type="ECO:0000256" key="2">
    <source>
        <dbReference type="ARBA" id="ARBA00007755"/>
    </source>
</evidence>
<feature type="transmembrane region" description="Helical" evidence="8">
    <location>
        <begin position="218"/>
        <end position="236"/>
    </location>
</feature>
<dbReference type="EMBL" id="JRPC02000017">
    <property type="protein sequence ID" value="TLE15458.1"/>
    <property type="molecule type" value="Genomic_DNA"/>
</dbReference>
<dbReference type="PANTHER" id="PTHR30252">
    <property type="entry name" value="INNER MEMBRANE PEPTIDE TRANSPORTER"/>
    <property type="match status" value="1"/>
</dbReference>
<keyword evidence="7 8" id="KW-0472">Membrane</keyword>
<evidence type="ECO:0000256" key="6">
    <source>
        <dbReference type="ARBA" id="ARBA00022989"/>
    </source>
</evidence>
<accession>A0A4U8UDQ2</accession>
<dbReference type="RefSeq" id="WP_034554370.1">
    <property type="nucleotide sequence ID" value="NZ_JRPC02000017.1"/>
</dbReference>
<feature type="transmembrane region" description="Helical" evidence="8">
    <location>
        <begin position="117"/>
        <end position="138"/>
    </location>
</feature>
<evidence type="ECO:0000313" key="11">
    <source>
        <dbReference type="Proteomes" id="UP000029920"/>
    </source>
</evidence>
<feature type="transmembrane region" description="Helical" evidence="8">
    <location>
        <begin position="556"/>
        <end position="581"/>
    </location>
</feature>
<feature type="transmembrane region" description="Helical" evidence="8">
    <location>
        <begin position="256"/>
        <end position="277"/>
    </location>
</feature>
<keyword evidence="6 8" id="KW-1133">Transmembrane helix</keyword>
<evidence type="ECO:0000313" key="10">
    <source>
        <dbReference type="EMBL" id="TLE15458.1"/>
    </source>
</evidence>
<feature type="transmembrane region" description="Helical" evidence="8">
    <location>
        <begin position="86"/>
        <end position="111"/>
    </location>
</feature>
<comment type="caution">
    <text evidence="10">The sequence shown here is derived from an EMBL/GenBank/DDBJ whole genome shotgun (WGS) entry which is preliminary data.</text>
</comment>
<evidence type="ECO:0000256" key="7">
    <source>
        <dbReference type="ARBA" id="ARBA00023136"/>
    </source>
</evidence>
<name>A0A4U8UDQ2_9HELI</name>
<evidence type="ECO:0000256" key="5">
    <source>
        <dbReference type="ARBA" id="ARBA00022692"/>
    </source>
</evidence>
<feature type="transmembrane region" description="Helical" evidence="8">
    <location>
        <begin position="480"/>
        <end position="504"/>
    </location>
</feature>
<keyword evidence="5 8" id="KW-0812">Transmembrane</keyword>
<dbReference type="PANTHER" id="PTHR30252:SF3">
    <property type="entry name" value="PYRUVATE_PROTON SYMPORTER BTST"/>
    <property type="match status" value="1"/>
</dbReference>
<evidence type="ECO:0000256" key="8">
    <source>
        <dbReference type="SAM" id="Phobius"/>
    </source>
</evidence>
<feature type="transmembrane region" description="Helical" evidence="8">
    <location>
        <begin position="7"/>
        <end position="26"/>
    </location>
</feature>
<feature type="transmembrane region" description="Helical" evidence="8">
    <location>
        <begin position="32"/>
        <end position="52"/>
    </location>
</feature>
<evidence type="ECO:0000256" key="3">
    <source>
        <dbReference type="ARBA" id="ARBA00022448"/>
    </source>
</evidence>
<evidence type="ECO:0000256" key="1">
    <source>
        <dbReference type="ARBA" id="ARBA00004651"/>
    </source>
</evidence>
<protein>
    <submittedName>
        <fullName evidence="10">Carbon starvation protein A</fullName>
    </submittedName>
</protein>
<dbReference type="InterPro" id="IPR051605">
    <property type="entry name" value="CstA"/>
</dbReference>
<comment type="similarity">
    <text evidence="2">Belongs to the peptide transporter carbon starvation (CstA) (TC 2.A.114) family.</text>
</comment>
<feature type="transmembrane region" description="Helical" evidence="8">
    <location>
        <begin position="670"/>
        <end position="695"/>
    </location>
</feature>
<evidence type="ECO:0000259" key="9">
    <source>
        <dbReference type="Pfam" id="PF02554"/>
    </source>
</evidence>
<gene>
    <name evidence="10" type="ORF">LS72_007000</name>
</gene>
<reference evidence="10 11" key="1">
    <citation type="journal article" date="2014" name="Genome Announc.">
        <title>Draft genome sequences of eight enterohepatic helicobacter species isolated from both laboratory and wild rodents.</title>
        <authorList>
            <person name="Sheh A."/>
            <person name="Shen Z."/>
            <person name="Fox J.G."/>
        </authorList>
    </citation>
    <scope>NUCLEOTIDE SEQUENCE [LARGE SCALE GENOMIC DNA]</scope>
    <source>
        <strain evidence="10 11">MIT-03-7007</strain>
    </source>
</reference>